<evidence type="ECO:0000313" key="1">
    <source>
        <dbReference type="EnsemblMetazoa" id="ASTEI01384-PA"/>
    </source>
</evidence>
<evidence type="ECO:0000313" key="2">
    <source>
        <dbReference type="Proteomes" id="UP000076408"/>
    </source>
</evidence>
<dbReference type="VEuPathDB" id="VectorBase:ASTE016487"/>
<dbReference type="VEuPathDB" id="VectorBase:ASTEI01384"/>
<reference evidence="1" key="2">
    <citation type="submission" date="2020-05" db="UniProtKB">
        <authorList>
            <consortium name="EnsemblMetazoa"/>
        </authorList>
    </citation>
    <scope>IDENTIFICATION</scope>
    <source>
        <strain evidence="1">Indian</strain>
    </source>
</reference>
<protein>
    <recommendedName>
        <fullName evidence="3">Leucine-rich immune protein (Short)</fullName>
    </recommendedName>
</protein>
<dbReference type="Pfam" id="PF13855">
    <property type="entry name" value="LRR_8"/>
    <property type="match status" value="1"/>
</dbReference>
<sequence length="519" mass="59048">MAKSARVLALIAVCALYTQSATATYRCDPNAPLIAATCTVANVTLLTPAEIANASFPDDVRYVALAIVDGFIPTFTRDLARKFPKVQDLTVDALGIQRLYVWSNWEQLSARNNSIREVEFAAVQHRLRSLRLDDNRLSKVPSFGRWFNELKLLSLDGNRLEQIALDAFAELEYLQSLSLARNGLIIVEPTVRVPNRAVRGVQLLKLKHLSLASNRLITVNISGWEMPSLVSLDLSSNDLYMLLDEPSQLRQLGALLNVSYAGNDWNCGWLSEAQLVLRERGIVTLTQDTAGRCEARQMKSLSGVCCYDRAFEQDLKQDPFESKWEQLNELRRRYELVQFAYDQVEDNDLNLITRQAHALRGQLVGPVAHEQDAIASELLRLRHALADESARLERLQHGIERTVHDLGQSIDELHERAVRPKPTLDAVHQQTVSDSIRRIPDAHRVVAPSGTKIKQLEDKLRELKQLEQSLSEQVNYLEPRVHNAHRMVEDMLQSNSDEEFDRIRTYDRRHYRASYRTIG</sequence>
<dbReference type="PANTHER" id="PTHR24366:SF96">
    <property type="entry name" value="LEUCINE RICH REPEAT CONTAINING 53"/>
    <property type="match status" value="1"/>
</dbReference>
<dbReference type="EnsemblMetazoa" id="ASTEI01384-RA">
    <property type="protein sequence ID" value="ASTEI01384-PA"/>
    <property type="gene ID" value="ASTEI01384"/>
</dbReference>
<dbReference type="OMA" id="ISGWEMP"/>
<dbReference type="Gene3D" id="3.80.10.10">
    <property type="entry name" value="Ribonuclease Inhibitor"/>
    <property type="match status" value="1"/>
</dbReference>
<name>A0A182XYU8_ANOST</name>
<proteinExistence type="predicted"/>
<evidence type="ECO:0008006" key="3">
    <source>
        <dbReference type="Google" id="ProtNLM"/>
    </source>
</evidence>
<dbReference type="PANTHER" id="PTHR24366">
    <property type="entry name" value="IG(IMMUNOGLOBULIN) AND LRR(LEUCINE RICH REPEAT) DOMAINS"/>
    <property type="match status" value="1"/>
</dbReference>
<dbReference type="Proteomes" id="UP000076408">
    <property type="component" value="Unassembled WGS sequence"/>
</dbReference>
<dbReference type="InterPro" id="IPR032675">
    <property type="entry name" value="LRR_dom_sf"/>
</dbReference>
<reference evidence="2" key="1">
    <citation type="journal article" date="2014" name="Genome Biol.">
        <title>Genome analysis of a major urban malaria vector mosquito, Anopheles stephensi.</title>
        <authorList>
            <person name="Jiang X."/>
            <person name="Peery A."/>
            <person name="Hall A.B."/>
            <person name="Sharma A."/>
            <person name="Chen X.G."/>
            <person name="Waterhouse R.M."/>
            <person name="Komissarov A."/>
            <person name="Riehle M.M."/>
            <person name="Shouche Y."/>
            <person name="Sharakhova M.V."/>
            <person name="Lawson D."/>
            <person name="Pakpour N."/>
            <person name="Arensburger P."/>
            <person name="Davidson V.L."/>
            <person name="Eiglmeier K."/>
            <person name="Emrich S."/>
            <person name="George P."/>
            <person name="Kennedy R.C."/>
            <person name="Mane S.P."/>
            <person name="Maslen G."/>
            <person name="Oringanje C."/>
            <person name="Qi Y."/>
            <person name="Settlage R."/>
            <person name="Tojo M."/>
            <person name="Tubio J.M."/>
            <person name="Unger M.F."/>
            <person name="Wang B."/>
            <person name="Vernick K.D."/>
            <person name="Ribeiro J.M."/>
            <person name="James A.A."/>
            <person name="Michel K."/>
            <person name="Riehle M.A."/>
            <person name="Luckhart S."/>
            <person name="Sharakhov I.V."/>
            <person name="Tu Z."/>
        </authorList>
    </citation>
    <scope>NUCLEOTIDE SEQUENCE [LARGE SCALE GENOMIC DNA]</scope>
    <source>
        <strain evidence="2">Indian</strain>
    </source>
</reference>
<dbReference type="AlphaFoldDB" id="A0A182XYU8"/>
<dbReference type="SUPFAM" id="SSF52058">
    <property type="entry name" value="L domain-like"/>
    <property type="match status" value="1"/>
</dbReference>
<organism evidence="1 2">
    <name type="scientific">Anopheles stephensi</name>
    <name type="common">Indo-Pakistan malaria mosquito</name>
    <dbReference type="NCBI Taxonomy" id="30069"/>
    <lineage>
        <taxon>Eukaryota</taxon>
        <taxon>Metazoa</taxon>
        <taxon>Ecdysozoa</taxon>
        <taxon>Arthropoda</taxon>
        <taxon>Hexapoda</taxon>
        <taxon>Insecta</taxon>
        <taxon>Pterygota</taxon>
        <taxon>Neoptera</taxon>
        <taxon>Endopterygota</taxon>
        <taxon>Diptera</taxon>
        <taxon>Nematocera</taxon>
        <taxon>Culicoidea</taxon>
        <taxon>Culicidae</taxon>
        <taxon>Anophelinae</taxon>
        <taxon>Anopheles</taxon>
    </lineage>
</organism>
<dbReference type="InterPro" id="IPR003591">
    <property type="entry name" value="Leu-rich_rpt_typical-subtyp"/>
</dbReference>
<dbReference type="STRING" id="30069.A0A182XYU8"/>
<keyword evidence="2" id="KW-1185">Reference proteome</keyword>
<dbReference type="InterPro" id="IPR001611">
    <property type="entry name" value="Leu-rich_rpt"/>
</dbReference>
<dbReference type="VEuPathDB" id="VectorBase:ASTEI20_036689"/>
<accession>A0A182XYU8</accession>
<dbReference type="SMART" id="SM00369">
    <property type="entry name" value="LRR_TYP"/>
    <property type="match status" value="4"/>
</dbReference>